<dbReference type="AlphaFoldDB" id="A0A1G7NLM5"/>
<keyword evidence="1" id="KW-0812">Transmembrane</keyword>
<reference evidence="2 3" key="1">
    <citation type="submission" date="2016-10" db="EMBL/GenBank/DDBJ databases">
        <authorList>
            <person name="Varghese N."/>
            <person name="Submissions S."/>
        </authorList>
    </citation>
    <scope>NUCLEOTIDE SEQUENCE [LARGE SCALE GENOMIC DNA]</scope>
    <source>
        <strain evidence="2 3">CGMCC 1.3527</strain>
    </source>
</reference>
<keyword evidence="1" id="KW-0472">Membrane</keyword>
<evidence type="ECO:0000256" key="1">
    <source>
        <dbReference type="SAM" id="Phobius"/>
    </source>
</evidence>
<dbReference type="Proteomes" id="UP000324020">
    <property type="component" value="Unassembled WGS sequence"/>
</dbReference>
<protein>
    <submittedName>
        <fullName evidence="2">Uncharacterized protein</fullName>
    </submittedName>
</protein>
<proteinExistence type="predicted"/>
<sequence>MPVGTRLSLQLADFGTRSLVTHALMAVGFAGAVVSGLFVEGQVGTISMAAFINFTAGLWISQSIHSLGNSATDEEYQGVLKEILNRV</sequence>
<keyword evidence="3" id="KW-1185">Reference proteome</keyword>
<accession>A0A1G7NLM5</accession>
<dbReference type="EMBL" id="FNBO01000008">
    <property type="protein sequence ID" value="SDF74841.1"/>
    <property type="molecule type" value="Genomic_DNA"/>
</dbReference>
<dbReference type="RefSeq" id="WP_149798912.1">
    <property type="nucleotide sequence ID" value="NZ_FNBO01000008.1"/>
</dbReference>
<evidence type="ECO:0000313" key="3">
    <source>
        <dbReference type="Proteomes" id="UP000324020"/>
    </source>
</evidence>
<dbReference type="OrthoDB" id="205740at2157"/>
<keyword evidence="1" id="KW-1133">Transmembrane helix</keyword>
<gene>
    <name evidence="2" type="ORF">SAMN04488067_10820</name>
</gene>
<organism evidence="2 3">
    <name type="scientific">Halorubrum xinjiangense</name>
    <dbReference type="NCBI Taxonomy" id="261291"/>
    <lineage>
        <taxon>Archaea</taxon>
        <taxon>Methanobacteriati</taxon>
        <taxon>Methanobacteriota</taxon>
        <taxon>Stenosarchaea group</taxon>
        <taxon>Halobacteria</taxon>
        <taxon>Halobacteriales</taxon>
        <taxon>Haloferacaceae</taxon>
        <taxon>Halorubrum</taxon>
    </lineage>
</organism>
<feature type="transmembrane region" description="Helical" evidence="1">
    <location>
        <begin position="20"/>
        <end position="39"/>
    </location>
</feature>
<name>A0A1G7NLM5_9EURY</name>
<evidence type="ECO:0000313" key="2">
    <source>
        <dbReference type="EMBL" id="SDF74841.1"/>
    </source>
</evidence>